<geneLocation type="mitochondrion" evidence="2"/>
<accession>A0A8E5NIT4</accession>
<organism evidence="2">
    <name type="scientific">Haemadipsa crenata</name>
    <dbReference type="NCBI Taxonomy" id="933810"/>
    <lineage>
        <taxon>Eukaryota</taxon>
        <taxon>Metazoa</taxon>
        <taxon>Spiralia</taxon>
        <taxon>Lophotrochozoa</taxon>
        <taxon>Annelida</taxon>
        <taxon>Clitellata</taxon>
        <taxon>Hirudinea</taxon>
        <taxon>Hirudinida</taxon>
        <taxon>Hirudiniformes</taxon>
        <taxon>Haemadipsidae</taxon>
        <taxon>Haemadipsa</taxon>
    </lineage>
</organism>
<feature type="transmembrane region" description="Helical" evidence="1">
    <location>
        <begin position="118"/>
        <end position="138"/>
    </location>
</feature>
<evidence type="ECO:0000313" key="2">
    <source>
        <dbReference type="EMBL" id="QVD39096.1"/>
    </source>
</evidence>
<evidence type="ECO:0000256" key="1">
    <source>
        <dbReference type="SAM" id="Phobius"/>
    </source>
</evidence>
<reference evidence="2" key="1">
    <citation type="submission" date="2021-03" db="EMBL/GenBank/DDBJ databases">
        <title>Characterization of the complete mitogenome of a land leech, Haemadipsa crenata Ngamprasertwong.</title>
        <authorList>
            <person name="Meng F."/>
            <person name="Liu Z."/>
        </authorList>
    </citation>
    <scope>NUCLEOTIDE SEQUENCE</scope>
    <source>
        <tissue evidence="2">Jaw</tissue>
    </source>
</reference>
<name>A0A8E5NIT4_9ANNE</name>
<gene>
    <name evidence="2" type="primary">nad6</name>
</gene>
<feature type="transmembrane region" description="Helical" evidence="1">
    <location>
        <begin position="79"/>
        <end position="98"/>
    </location>
</feature>
<dbReference type="AlphaFoldDB" id="A0A8E5NIT4"/>
<feature type="transmembrane region" description="Helical" evidence="1">
    <location>
        <begin position="46"/>
        <end position="67"/>
    </location>
</feature>
<protein>
    <submittedName>
        <fullName evidence="2">NADH dehydrogenase subunit 6</fullName>
    </submittedName>
</protein>
<keyword evidence="1" id="KW-1133">Transmembrane helix</keyword>
<keyword evidence="2" id="KW-0496">Mitochondrion</keyword>
<sequence length="153" mass="17838">MSYMIFLVISMSMNLFIISSPVMMLLVILFNSLLMSMIIAFNLSSWYAFLMFLIYIGGMLVMFSYFVAISPNQYIKMKLMFFFPVLIFSLLTLSYLGYGNNLSLSNFFSNFILMMYKNESNFCTLFLILLLMLMMLMVSKMMKLAKGPLRPFI</sequence>
<keyword evidence="1" id="KW-0812">Transmembrane</keyword>
<keyword evidence="1" id="KW-0472">Membrane</keyword>
<proteinExistence type="predicted"/>
<feature type="transmembrane region" description="Helical" evidence="1">
    <location>
        <begin position="12"/>
        <end position="40"/>
    </location>
</feature>
<dbReference type="EMBL" id="MW711186">
    <property type="protein sequence ID" value="QVD39096.1"/>
    <property type="molecule type" value="Genomic_DNA"/>
</dbReference>